<sequence>SARLSGLLSVSAGCAGRSCNSGASVKASIFLPTVSIHSGMTRKKGSIRQTHEVEEADIGWSFRYIDESANQEAPSLHSPFGWVNSGSTFIPTNECVPKILPDVSSTTSSGYFSSSSRSAPPGFVADTAFDSYSQPEFSSPSGVLEGGNSKENPLFPLRRSQSCKAEWLVKRTRVRQSWPRLSGISRRSEDLKCCANFARSLFTSNASYRRVLGAISNKPGLSGFRDKRVKSCVRFADLSSPTTPVYKKQRFEMREALVPCDISPVRSNLDDTIAPDDAGLDDLSSPEFPLTRGGLPFDISCRQSTPRIQGKEASVLESSYVQAQPCKLPRFSSVPANVENDRLLSLSDSGGDGRGPRALPVIERTASGVNFVSADTVARLIKGEYEERKVNFLIVDCRYPYEFEGGHVKNALNVYTPNDLVREVFYRIPAQDPSGGETPIFLGDQLDQLLTAENPELSFPTVSEFSPSSSEDSIEEQDSEMEDDVLQHARSLSMNSPESSSLDESAPTERQSPMSIECSVRTDDQSPVEPSFVVIFHCEFSSQRAPSMATFLRNIDRTMNCNRYPFLFFPELYVMKGGYSEFHKRFPEHCEPSNYVTMFDIEFRGELRFYRYLTKRVFTACQRCFRDAQFLPRYSTAQLTFEHFTSNNKDSSASRLMKAASMGDKASTSPMFASLKRWKCETPAPLESAKDTSGSGDGSFKLESPASPAFPEVTSLRLAEAVIRIGDHVTAAVLGGRNQDRAAKPASTRASPKRIAPLPLSDDPLTPISNVVALRRARPADDSSPSNYH</sequence>
<dbReference type="GO" id="GO:0000086">
    <property type="term" value="P:G2/M transition of mitotic cell cycle"/>
    <property type="evidence" value="ECO:0007669"/>
    <property type="project" value="TreeGrafter"/>
</dbReference>
<dbReference type="Pfam" id="PF00581">
    <property type="entry name" value="Rhodanese"/>
    <property type="match status" value="1"/>
</dbReference>
<keyword evidence="5" id="KW-0904">Protein phosphatase</keyword>
<dbReference type="PANTHER" id="PTHR10828">
    <property type="entry name" value="M-PHASE INDUCER PHOSPHATASE DUAL SPECIFICITY PHOSPHATASE CDC25"/>
    <property type="match status" value="1"/>
</dbReference>
<evidence type="ECO:0000256" key="7">
    <source>
        <dbReference type="SAM" id="MobiDB-lite"/>
    </source>
</evidence>
<dbReference type="GO" id="GO:0051301">
    <property type="term" value="P:cell division"/>
    <property type="evidence" value="ECO:0007669"/>
    <property type="project" value="UniProtKB-KW"/>
</dbReference>
<feature type="region of interest" description="Disordered" evidence="7">
    <location>
        <begin position="459"/>
        <end position="515"/>
    </location>
</feature>
<reference evidence="9" key="1">
    <citation type="submission" date="2019-11" db="UniProtKB">
        <authorList>
            <consortium name="WormBaseParasite"/>
        </authorList>
    </citation>
    <scope>IDENTIFICATION</scope>
</reference>
<evidence type="ECO:0000313" key="9">
    <source>
        <dbReference type="WBParaSite" id="MCU_005842-RA"/>
    </source>
</evidence>
<dbReference type="PRINTS" id="PR00716">
    <property type="entry name" value="MPIPHPHTASE"/>
</dbReference>
<feature type="domain" description="Rhodanese" evidence="8">
    <location>
        <begin position="388"/>
        <end position="591"/>
    </location>
</feature>
<evidence type="ECO:0000256" key="3">
    <source>
        <dbReference type="ARBA" id="ARBA00022618"/>
    </source>
</evidence>
<evidence type="ECO:0000256" key="6">
    <source>
        <dbReference type="ARBA" id="ARBA00023306"/>
    </source>
</evidence>
<dbReference type="AlphaFoldDB" id="A0A5K3F659"/>
<dbReference type="GO" id="GO:0005737">
    <property type="term" value="C:cytoplasm"/>
    <property type="evidence" value="ECO:0007669"/>
    <property type="project" value="TreeGrafter"/>
</dbReference>
<dbReference type="GO" id="GO:0010971">
    <property type="term" value="P:positive regulation of G2/M transition of mitotic cell cycle"/>
    <property type="evidence" value="ECO:0007669"/>
    <property type="project" value="TreeGrafter"/>
</dbReference>
<evidence type="ECO:0000259" key="8">
    <source>
        <dbReference type="PROSITE" id="PS50206"/>
    </source>
</evidence>
<evidence type="ECO:0000256" key="1">
    <source>
        <dbReference type="ARBA" id="ARBA00011065"/>
    </source>
</evidence>
<dbReference type="GO" id="GO:0110032">
    <property type="term" value="P:positive regulation of G2/MI transition of meiotic cell cycle"/>
    <property type="evidence" value="ECO:0007669"/>
    <property type="project" value="TreeGrafter"/>
</dbReference>
<dbReference type="PROSITE" id="PS50206">
    <property type="entry name" value="RHODANESE_3"/>
    <property type="match status" value="1"/>
</dbReference>
<dbReference type="WBParaSite" id="MCU_005842-RA">
    <property type="protein sequence ID" value="MCU_005842-RA"/>
    <property type="gene ID" value="MCU_005842"/>
</dbReference>
<dbReference type="InterPro" id="IPR036873">
    <property type="entry name" value="Rhodanese-like_dom_sf"/>
</dbReference>
<keyword evidence="4" id="KW-0378">Hydrolase</keyword>
<proteinExistence type="inferred from homology"/>
<name>A0A5K3F659_MESCO</name>
<dbReference type="GO" id="GO:0005634">
    <property type="term" value="C:nucleus"/>
    <property type="evidence" value="ECO:0007669"/>
    <property type="project" value="TreeGrafter"/>
</dbReference>
<comment type="similarity">
    <text evidence="1">Belongs to the MPI phosphatase family.</text>
</comment>
<evidence type="ECO:0000256" key="5">
    <source>
        <dbReference type="ARBA" id="ARBA00022912"/>
    </source>
</evidence>
<dbReference type="InterPro" id="IPR001763">
    <property type="entry name" value="Rhodanese-like_dom"/>
</dbReference>
<dbReference type="EC" id="3.1.3.48" evidence="2"/>
<evidence type="ECO:0000256" key="2">
    <source>
        <dbReference type="ARBA" id="ARBA00013064"/>
    </source>
</evidence>
<evidence type="ECO:0000256" key="4">
    <source>
        <dbReference type="ARBA" id="ARBA00022801"/>
    </source>
</evidence>
<feature type="compositionally biased region" description="Low complexity" evidence="7">
    <location>
        <begin position="491"/>
        <end position="505"/>
    </location>
</feature>
<dbReference type="SUPFAM" id="SSF52821">
    <property type="entry name" value="Rhodanese/Cell cycle control phosphatase"/>
    <property type="match status" value="1"/>
</dbReference>
<feature type="compositionally biased region" description="Acidic residues" evidence="7">
    <location>
        <begin position="472"/>
        <end position="484"/>
    </location>
</feature>
<keyword evidence="6" id="KW-0131">Cell cycle</keyword>
<protein>
    <recommendedName>
        <fullName evidence="2">protein-tyrosine-phosphatase</fullName>
        <ecNumber evidence="2">3.1.3.48</ecNumber>
    </recommendedName>
</protein>
<dbReference type="Gene3D" id="3.40.250.10">
    <property type="entry name" value="Rhodanese-like domain"/>
    <property type="match status" value="1"/>
</dbReference>
<dbReference type="PANTHER" id="PTHR10828:SF17">
    <property type="entry name" value="PROTEIN-TYROSINE-PHOSPHATASE"/>
    <property type="match status" value="1"/>
</dbReference>
<dbReference type="GO" id="GO:0004725">
    <property type="term" value="F:protein tyrosine phosphatase activity"/>
    <property type="evidence" value="ECO:0007669"/>
    <property type="project" value="UniProtKB-EC"/>
</dbReference>
<keyword evidence="3" id="KW-0132">Cell division</keyword>
<dbReference type="InterPro" id="IPR000751">
    <property type="entry name" value="MPI_Phosphatase"/>
</dbReference>
<dbReference type="SMART" id="SM00450">
    <property type="entry name" value="RHOD"/>
    <property type="match status" value="1"/>
</dbReference>
<feature type="region of interest" description="Disordered" evidence="7">
    <location>
        <begin position="736"/>
        <end position="766"/>
    </location>
</feature>
<accession>A0A5K3F659</accession>
<feature type="region of interest" description="Disordered" evidence="7">
    <location>
        <begin position="685"/>
        <end position="706"/>
    </location>
</feature>
<organism evidence="9">
    <name type="scientific">Mesocestoides corti</name>
    <name type="common">Flatworm</name>
    <dbReference type="NCBI Taxonomy" id="53468"/>
    <lineage>
        <taxon>Eukaryota</taxon>
        <taxon>Metazoa</taxon>
        <taxon>Spiralia</taxon>
        <taxon>Lophotrochozoa</taxon>
        <taxon>Platyhelminthes</taxon>
        <taxon>Cestoda</taxon>
        <taxon>Eucestoda</taxon>
        <taxon>Cyclophyllidea</taxon>
        <taxon>Mesocestoididae</taxon>
        <taxon>Mesocestoides</taxon>
    </lineage>
</organism>